<gene>
    <name evidence="1" type="ORF">Aau02nite_66420</name>
</gene>
<dbReference type="InterPro" id="IPR026337">
    <property type="entry name" value="AKG_HExxH"/>
</dbReference>
<evidence type="ECO:0000313" key="2">
    <source>
        <dbReference type="Proteomes" id="UP000681340"/>
    </source>
</evidence>
<evidence type="ECO:0008006" key="3">
    <source>
        <dbReference type="Google" id="ProtNLM"/>
    </source>
</evidence>
<dbReference type="Proteomes" id="UP000681340">
    <property type="component" value="Unassembled WGS sequence"/>
</dbReference>
<dbReference type="RefSeq" id="WP_246595615.1">
    <property type="nucleotide sequence ID" value="NZ_BAABEA010000003.1"/>
</dbReference>
<protein>
    <recommendedName>
        <fullName evidence="3">HEXXH motif-containing protein</fullName>
    </recommendedName>
</protein>
<name>A0A919VT37_9ACTN</name>
<organism evidence="1 2">
    <name type="scientific">Actinoplanes auranticolor</name>
    <dbReference type="NCBI Taxonomy" id="47988"/>
    <lineage>
        <taxon>Bacteria</taxon>
        <taxon>Bacillati</taxon>
        <taxon>Actinomycetota</taxon>
        <taxon>Actinomycetes</taxon>
        <taxon>Micromonosporales</taxon>
        <taxon>Micromonosporaceae</taxon>
        <taxon>Actinoplanes</taxon>
    </lineage>
</organism>
<proteinExistence type="predicted"/>
<dbReference type="NCBIfam" id="TIGR04267">
    <property type="entry name" value="mod_HExxH"/>
    <property type="match status" value="1"/>
</dbReference>
<keyword evidence="2" id="KW-1185">Reference proteome</keyword>
<reference evidence="1" key="1">
    <citation type="submission" date="2021-03" db="EMBL/GenBank/DDBJ databases">
        <title>Whole genome shotgun sequence of Actinoplanes auranticolor NBRC 12245.</title>
        <authorList>
            <person name="Komaki H."/>
            <person name="Tamura T."/>
        </authorList>
    </citation>
    <scope>NUCLEOTIDE SEQUENCE</scope>
    <source>
        <strain evidence="1">NBRC 12245</strain>
    </source>
</reference>
<dbReference type="AlphaFoldDB" id="A0A919VT37"/>
<evidence type="ECO:0000313" key="1">
    <source>
        <dbReference type="EMBL" id="GIM75536.1"/>
    </source>
</evidence>
<accession>A0A919VT37</accession>
<sequence>MGPTATLPVHRLSDPAFAALAAGRPAAATLGELRRSQLSKHLLLLRELVAAGEVPGYAALVAAERADPAGIRALLSRPLVGVWATRRLSALRTGAPAPEAPPDYLASLVSGTAGRRLTATHDGLSITVRIEDSDPLRAGLGLPPTPTLTAAELDRWQQLLTGAWRLLVAQLRPDAEVLATVLDCIVPVEPDPAARGISATSADAFGAVAMSEPADATALAVGLLHETQHSLLNAVQYLFDLHDRPDALGYSPWRDDPRPAAGILHGAYAYLTVTRFWRTRRADPLAAFEFARWRAAVLTAADGLLAGGTLTAAGARFVTALRAEVRSWLADDVPATVARLATGANADHHLRWRLRNHEVRPGDARLLADAWSQGRAAPRIGSRLRPAPRRALEASSRLDLIHATLRGGPAPAGTADGDLAYVQGDEAAALRAYRKRVVADPGDDTAWTGLALTAAGSALRDAPEVVAAVHRALGDPSVDPLALASWLSS</sequence>
<dbReference type="EMBL" id="BOQL01000057">
    <property type="protein sequence ID" value="GIM75536.1"/>
    <property type="molecule type" value="Genomic_DNA"/>
</dbReference>
<comment type="caution">
    <text evidence="1">The sequence shown here is derived from an EMBL/GenBank/DDBJ whole genome shotgun (WGS) entry which is preliminary data.</text>
</comment>